<evidence type="ECO:0000256" key="4">
    <source>
        <dbReference type="ARBA" id="ARBA00022980"/>
    </source>
</evidence>
<gene>
    <name evidence="7" type="primary">rplI</name>
    <name evidence="10" type="ordered locus">Hprae_2091</name>
</gene>
<dbReference type="InterPro" id="IPR000244">
    <property type="entry name" value="Ribosomal_bL9"/>
</dbReference>
<proteinExistence type="inferred from homology"/>
<dbReference type="GO" id="GO:1990904">
    <property type="term" value="C:ribonucleoprotein complex"/>
    <property type="evidence" value="ECO:0007669"/>
    <property type="project" value="UniProtKB-KW"/>
</dbReference>
<dbReference type="PROSITE" id="PS00651">
    <property type="entry name" value="RIBOSOMAL_L9"/>
    <property type="match status" value="1"/>
</dbReference>
<dbReference type="InterPro" id="IPR009027">
    <property type="entry name" value="Ribosomal_bL9/RNase_H1_N"/>
</dbReference>
<evidence type="ECO:0000313" key="11">
    <source>
        <dbReference type="Proteomes" id="UP000006866"/>
    </source>
</evidence>
<keyword evidence="4 7" id="KW-0689">Ribosomal protein</keyword>
<dbReference type="Pfam" id="PF01281">
    <property type="entry name" value="Ribosomal_L9_N"/>
    <property type="match status" value="1"/>
</dbReference>
<dbReference type="GO" id="GO:0003735">
    <property type="term" value="F:structural constituent of ribosome"/>
    <property type="evidence" value="ECO:0007669"/>
    <property type="project" value="InterPro"/>
</dbReference>
<reference evidence="11" key="1">
    <citation type="submission" date="2010-10" db="EMBL/GenBank/DDBJ databases">
        <title>The complete genome of Halanaerobium praevalens DSM 2228.</title>
        <authorList>
            <consortium name="US DOE Joint Genome Institute (JGI-PGF)"/>
            <person name="Lucas S."/>
            <person name="Copeland A."/>
            <person name="Lapidus A."/>
            <person name="Glavina del Rio T."/>
            <person name="Dalin E."/>
            <person name="Tice H."/>
            <person name="Bruce D."/>
            <person name="Goodwin L."/>
            <person name="Pitluck S."/>
            <person name="Kyrpides N."/>
            <person name="Mavromatis K."/>
            <person name="Ivanova N."/>
            <person name="Ovchinnikova G."/>
            <person name="Chertkov O."/>
            <person name="Detter J.C."/>
            <person name="Han C."/>
            <person name="Larimer F."/>
            <person name="Land M."/>
            <person name="Hauser L."/>
            <person name="Markowitz V."/>
            <person name="Cheng J.-F."/>
            <person name="Hugenholtz P."/>
            <person name="Woyke T."/>
            <person name="Wu D."/>
            <person name="Tindall B."/>
            <person name="Pomrenke H.G."/>
            <person name="Brambilla E."/>
            <person name="Klenk H.-P."/>
            <person name="Eisen J.A."/>
        </authorList>
    </citation>
    <scope>NUCLEOTIDE SEQUENCE [LARGE SCALE GENOMIC DNA]</scope>
    <source>
        <strain evidence="11">ATCC 33744 / DSM 2228 / GSL</strain>
    </source>
</reference>
<organism evidence="10 11">
    <name type="scientific">Halanaerobium praevalens (strain ATCC 33744 / DSM 2228 / GSL)</name>
    <dbReference type="NCBI Taxonomy" id="572479"/>
    <lineage>
        <taxon>Bacteria</taxon>
        <taxon>Bacillati</taxon>
        <taxon>Bacillota</taxon>
        <taxon>Clostridia</taxon>
        <taxon>Halanaerobiales</taxon>
        <taxon>Halanaerobiaceae</taxon>
        <taxon>Halanaerobium</taxon>
    </lineage>
</organism>
<dbReference type="AlphaFoldDB" id="E3DS62"/>
<feature type="coiled-coil region" evidence="8">
    <location>
        <begin position="37"/>
        <end position="67"/>
    </location>
</feature>
<reference evidence="10 11" key="2">
    <citation type="journal article" date="2011" name="Stand. Genomic Sci.">
        <title>Complete genome sequence of the extremely halophilic Halanaerobium praevalens type strain (GSL).</title>
        <authorList>
            <person name="Ivanova N."/>
            <person name="Sikorski J."/>
            <person name="Chertkov O."/>
            <person name="Nolan M."/>
            <person name="Lucas S."/>
            <person name="Hammon N."/>
            <person name="Deshpande S."/>
            <person name="Cheng J.F."/>
            <person name="Tapia R."/>
            <person name="Han C."/>
            <person name="Goodwin L."/>
            <person name="Pitluck S."/>
            <person name="Huntemann M."/>
            <person name="Liolios K."/>
            <person name="Pagani I."/>
            <person name="Mavromatis K."/>
            <person name="Ovchinikova G."/>
            <person name="Pati A."/>
            <person name="Chen A."/>
            <person name="Palaniappan K."/>
            <person name="Land M."/>
            <person name="Hauser L."/>
            <person name="Brambilla E.M."/>
            <person name="Kannan K.P."/>
            <person name="Rohde M."/>
            <person name="Tindall B.J."/>
            <person name="Goker M."/>
            <person name="Detter J.C."/>
            <person name="Woyke T."/>
            <person name="Bristow J."/>
            <person name="Eisen J.A."/>
            <person name="Markowitz V."/>
            <person name="Hugenholtz P."/>
            <person name="Kyrpides N.C."/>
            <person name="Klenk H.P."/>
            <person name="Lapidus A."/>
        </authorList>
    </citation>
    <scope>NUCLEOTIDE SEQUENCE [LARGE SCALE GENOMIC DNA]</scope>
    <source>
        <strain evidence="11">ATCC 33744 / DSM 2228 / GSL</strain>
    </source>
</reference>
<keyword evidence="5 7" id="KW-0687">Ribonucleoprotein</keyword>
<dbReference type="STRING" id="572479.Hprae_2091"/>
<evidence type="ECO:0000313" key="10">
    <source>
        <dbReference type="EMBL" id="ADO78210.1"/>
    </source>
</evidence>
<dbReference type="PANTHER" id="PTHR21368">
    <property type="entry name" value="50S RIBOSOMAL PROTEIN L9"/>
    <property type="match status" value="1"/>
</dbReference>
<keyword evidence="8" id="KW-0175">Coiled coil</keyword>
<accession>E3DS62</accession>
<dbReference type="OrthoDB" id="9788336at2"/>
<evidence type="ECO:0000256" key="3">
    <source>
        <dbReference type="ARBA" id="ARBA00022884"/>
    </source>
</evidence>
<evidence type="ECO:0000256" key="8">
    <source>
        <dbReference type="SAM" id="Coils"/>
    </source>
</evidence>
<dbReference type="InterPro" id="IPR020594">
    <property type="entry name" value="Ribosomal_bL9_bac/chp"/>
</dbReference>
<dbReference type="eggNOG" id="COG0359">
    <property type="taxonomic scope" value="Bacteria"/>
</dbReference>
<evidence type="ECO:0000256" key="2">
    <source>
        <dbReference type="ARBA" id="ARBA00022730"/>
    </source>
</evidence>
<comment type="similarity">
    <text evidence="1 7">Belongs to the bacterial ribosomal protein bL9 family.</text>
</comment>
<evidence type="ECO:0000256" key="7">
    <source>
        <dbReference type="HAMAP-Rule" id="MF_00503"/>
    </source>
</evidence>
<keyword evidence="3 7" id="KW-0694">RNA-binding</keyword>
<feature type="domain" description="Ribosomal protein L9" evidence="9">
    <location>
        <begin position="13"/>
        <end position="40"/>
    </location>
</feature>
<evidence type="ECO:0000259" key="9">
    <source>
        <dbReference type="PROSITE" id="PS00651"/>
    </source>
</evidence>
<dbReference type="InterPro" id="IPR020069">
    <property type="entry name" value="Ribosomal_bL9_C"/>
</dbReference>
<evidence type="ECO:0000256" key="1">
    <source>
        <dbReference type="ARBA" id="ARBA00010605"/>
    </source>
</evidence>
<dbReference type="GO" id="GO:0005840">
    <property type="term" value="C:ribosome"/>
    <property type="evidence" value="ECO:0007669"/>
    <property type="project" value="UniProtKB-KW"/>
</dbReference>
<dbReference type="Proteomes" id="UP000006866">
    <property type="component" value="Chromosome"/>
</dbReference>
<sequence length="147" mass="16597">MKVLLKKDVKKLGSKGEIIEAADGYARNYLMPRGLAVEATQQKIKEMKEKEAKKNRLESEKREDAKKLKSKIESEKFIIKVKAGDNGRLFGSVNTKDIAKAASDKGYDIDKRKIDLDDSIKSLGMHSIKVKLYDDITANLKINVKEK</sequence>
<keyword evidence="2 7" id="KW-0699">rRNA-binding</keyword>
<dbReference type="GO" id="GO:0006412">
    <property type="term" value="P:translation"/>
    <property type="evidence" value="ECO:0007669"/>
    <property type="project" value="UniProtKB-UniRule"/>
</dbReference>
<evidence type="ECO:0000256" key="5">
    <source>
        <dbReference type="ARBA" id="ARBA00023274"/>
    </source>
</evidence>
<dbReference type="HOGENOM" id="CLU_078938_3_0_9"/>
<dbReference type="EMBL" id="CP002175">
    <property type="protein sequence ID" value="ADO78210.1"/>
    <property type="molecule type" value="Genomic_DNA"/>
</dbReference>
<dbReference type="HAMAP" id="MF_00503">
    <property type="entry name" value="Ribosomal_bL9"/>
    <property type="match status" value="1"/>
</dbReference>
<comment type="function">
    <text evidence="7">Binds to the 23S rRNA.</text>
</comment>
<dbReference type="Pfam" id="PF03948">
    <property type="entry name" value="Ribosomal_L9_C"/>
    <property type="match status" value="1"/>
</dbReference>
<dbReference type="InterPro" id="IPR036935">
    <property type="entry name" value="Ribosomal_bL9_N_sf"/>
</dbReference>
<dbReference type="Gene3D" id="3.40.5.10">
    <property type="entry name" value="Ribosomal protein L9, N-terminal domain"/>
    <property type="match status" value="1"/>
</dbReference>
<dbReference type="InterPro" id="IPR020070">
    <property type="entry name" value="Ribosomal_bL9_N"/>
</dbReference>
<protein>
    <recommendedName>
        <fullName evidence="6 7">Large ribosomal subunit protein bL9</fullName>
    </recommendedName>
</protein>
<dbReference type="InterPro" id="IPR036791">
    <property type="entry name" value="Ribosomal_bL9_C_sf"/>
</dbReference>
<dbReference type="NCBIfam" id="TIGR00158">
    <property type="entry name" value="L9"/>
    <property type="match status" value="1"/>
</dbReference>
<keyword evidence="11" id="KW-1185">Reference proteome</keyword>
<dbReference type="PATRIC" id="fig|572479.3.peg.2129"/>
<dbReference type="SUPFAM" id="SSF55658">
    <property type="entry name" value="L9 N-domain-like"/>
    <property type="match status" value="1"/>
</dbReference>
<dbReference type="SUPFAM" id="SSF55653">
    <property type="entry name" value="Ribosomal protein L9 C-domain"/>
    <property type="match status" value="1"/>
</dbReference>
<dbReference type="GO" id="GO:0019843">
    <property type="term" value="F:rRNA binding"/>
    <property type="evidence" value="ECO:0007669"/>
    <property type="project" value="UniProtKB-UniRule"/>
</dbReference>
<dbReference type="KEGG" id="hpk:Hprae_2091"/>
<dbReference type="RefSeq" id="WP_014554226.1">
    <property type="nucleotide sequence ID" value="NC_017455.1"/>
</dbReference>
<name>E3DS62_HALPG</name>
<dbReference type="Gene3D" id="3.10.430.100">
    <property type="entry name" value="Ribosomal protein L9, C-terminal domain"/>
    <property type="match status" value="1"/>
</dbReference>
<evidence type="ECO:0000256" key="6">
    <source>
        <dbReference type="ARBA" id="ARBA00035292"/>
    </source>
</evidence>